<accession>A0A1Y2PHC9</accession>
<dbReference type="PROSITE" id="PS00903">
    <property type="entry name" value="CYT_DCMP_DEAMINASES_1"/>
    <property type="match status" value="1"/>
</dbReference>
<feature type="domain" description="CMP/dCMP-type deaminase" evidence="16">
    <location>
        <begin position="1"/>
        <end position="125"/>
    </location>
</feature>
<dbReference type="GO" id="GO:0009231">
    <property type="term" value="P:riboflavin biosynthetic process"/>
    <property type="evidence" value="ECO:0007669"/>
    <property type="project" value="UniProtKB-UniPathway"/>
</dbReference>
<dbReference type="PANTHER" id="PTHR38011">
    <property type="entry name" value="DIHYDROFOLATE REDUCTASE FAMILY PROTEIN (AFU_ORTHOLOGUE AFUA_8G06820)"/>
    <property type="match status" value="1"/>
</dbReference>
<reference evidence="17 18" key="1">
    <citation type="submission" date="2015-03" db="EMBL/GenBank/DDBJ databases">
        <title>Genome sequence of Tenacibaculum sp. S2-2, isolated from intestinal microbiota of sea cucumber, Apostichopus japonicas.</title>
        <authorList>
            <person name="Shao Z."/>
            <person name="Wang L."/>
            <person name="Li X."/>
        </authorList>
    </citation>
    <scope>NUCLEOTIDE SEQUENCE [LARGE SCALE GENOMIC DNA]</scope>
    <source>
        <strain evidence="17 18">S2-2</strain>
    </source>
</reference>
<dbReference type="InterPro" id="IPR024072">
    <property type="entry name" value="DHFR-like_dom_sf"/>
</dbReference>
<feature type="binding site" evidence="15">
    <location>
        <position position="50"/>
    </location>
    <ligand>
        <name>Zn(2+)</name>
        <dbReference type="ChEBI" id="CHEBI:29105"/>
        <note>catalytic</note>
    </ligand>
</feature>
<evidence type="ECO:0000256" key="9">
    <source>
        <dbReference type="ARBA" id="ARBA00022857"/>
    </source>
</evidence>
<dbReference type="InterPro" id="IPR002734">
    <property type="entry name" value="RibDG_C"/>
</dbReference>
<keyword evidence="6 12" id="KW-0686">Riboflavin biosynthesis</keyword>
<dbReference type="Pfam" id="PF01872">
    <property type="entry name" value="RibD_C"/>
    <property type="match status" value="1"/>
</dbReference>
<dbReference type="GO" id="GO:0008835">
    <property type="term" value="F:diaminohydroxyphosphoribosylaminopyrimidine deaminase activity"/>
    <property type="evidence" value="ECO:0007669"/>
    <property type="project" value="UniProtKB-EC"/>
</dbReference>
<feature type="binding site" evidence="14">
    <location>
        <position position="189"/>
    </location>
    <ligand>
        <name>substrate</name>
    </ligand>
</feature>
<evidence type="ECO:0000256" key="10">
    <source>
        <dbReference type="ARBA" id="ARBA00023002"/>
    </source>
</evidence>
<evidence type="ECO:0000256" key="7">
    <source>
        <dbReference type="ARBA" id="ARBA00022723"/>
    </source>
</evidence>
<dbReference type="AlphaFoldDB" id="A0A1Y2PHC9"/>
<dbReference type="Gene3D" id="3.40.140.10">
    <property type="entry name" value="Cytidine Deaminase, domain 2"/>
    <property type="match status" value="1"/>
</dbReference>
<dbReference type="InterPro" id="IPR016193">
    <property type="entry name" value="Cytidine_deaminase-like"/>
</dbReference>
<feature type="binding site" evidence="14">
    <location>
        <position position="212"/>
    </location>
    <ligand>
        <name>substrate</name>
    </ligand>
</feature>
<feature type="active site" description="Proton donor" evidence="13">
    <location>
        <position position="52"/>
    </location>
</feature>
<evidence type="ECO:0000313" key="17">
    <source>
        <dbReference type="EMBL" id="OSY89197.1"/>
    </source>
</evidence>
<comment type="pathway">
    <text evidence="2 12">Cofactor biosynthesis; riboflavin biosynthesis; 5-amino-6-(D-ribitylamino)uracil from GTP: step 2/4.</text>
</comment>
<dbReference type="PROSITE" id="PS51747">
    <property type="entry name" value="CYT_DCMP_DEAMINASES_2"/>
    <property type="match status" value="1"/>
</dbReference>
<comment type="catalytic activity">
    <reaction evidence="12">
        <text>2,5-diamino-6-hydroxy-4-(5-phosphoribosylamino)-pyrimidine + H2O + H(+) = 5-amino-6-(5-phospho-D-ribosylamino)uracil + NH4(+)</text>
        <dbReference type="Rhea" id="RHEA:21868"/>
        <dbReference type="ChEBI" id="CHEBI:15377"/>
        <dbReference type="ChEBI" id="CHEBI:15378"/>
        <dbReference type="ChEBI" id="CHEBI:28938"/>
        <dbReference type="ChEBI" id="CHEBI:58453"/>
        <dbReference type="ChEBI" id="CHEBI:58614"/>
        <dbReference type="EC" id="3.5.4.26"/>
    </reaction>
</comment>
<keyword evidence="11" id="KW-0511">Multifunctional enzyme</keyword>
<evidence type="ECO:0000256" key="11">
    <source>
        <dbReference type="ARBA" id="ARBA00023268"/>
    </source>
</evidence>
<feature type="binding site" evidence="15">
    <location>
        <position position="77"/>
    </location>
    <ligand>
        <name>Zn(2+)</name>
        <dbReference type="ChEBI" id="CHEBI:29105"/>
        <note>catalytic</note>
    </ligand>
</feature>
<comment type="function">
    <text evidence="1 12">Converts 2,5-diamino-6-(ribosylamino)-4(3h)-pyrimidinone 5'-phosphate into 5-amino-6-(ribosylamino)-2,4(1h,3h)-pyrimidinedione 5'-phosphate.</text>
</comment>
<dbReference type="SUPFAM" id="SSF53927">
    <property type="entry name" value="Cytidine deaminase-like"/>
    <property type="match status" value="1"/>
</dbReference>
<dbReference type="InterPro" id="IPR002125">
    <property type="entry name" value="CMP_dCMP_dom"/>
</dbReference>
<organism evidence="17 18">
    <name type="scientific">Tenacibaculum holothuriorum</name>
    <dbReference type="NCBI Taxonomy" id="1635173"/>
    <lineage>
        <taxon>Bacteria</taxon>
        <taxon>Pseudomonadati</taxon>
        <taxon>Bacteroidota</taxon>
        <taxon>Flavobacteriia</taxon>
        <taxon>Flavobacteriales</taxon>
        <taxon>Flavobacteriaceae</taxon>
        <taxon>Tenacibaculum</taxon>
    </lineage>
</organism>
<comment type="cofactor">
    <cofactor evidence="12 15">
        <name>Zn(2+)</name>
        <dbReference type="ChEBI" id="CHEBI:29105"/>
    </cofactor>
    <text evidence="12 15">Binds 1 zinc ion.</text>
</comment>
<dbReference type="OrthoDB" id="9800865at2"/>
<dbReference type="STRING" id="1635173.WH52_00650"/>
<dbReference type="GO" id="GO:0008703">
    <property type="term" value="F:5-amino-6-(5-phosphoribosylamino)uracil reductase activity"/>
    <property type="evidence" value="ECO:0007669"/>
    <property type="project" value="UniProtKB-EC"/>
</dbReference>
<evidence type="ECO:0000256" key="15">
    <source>
        <dbReference type="PIRSR" id="PIRSR006769-3"/>
    </source>
</evidence>
<comment type="similarity">
    <text evidence="4 12">In the N-terminal section; belongs to the cytidine and deoxycytidylate deaminase family.</text>
</comment>
<comment type="pathway">
    <text evidence="3 12">Cofactor biosynthesis; riboflavin biosynthesis; 5-amino-6-(D-ribitylamino)uracil from GTP: step 3/4.</text>
</comment>
<dbReference type="Pfam" id="PF00383">
    <property type="entry name" value="dCMP_cyt_deam_1"/>
    <property type="match status" value="1"/>
</dbReference>
<evidence type="ECO:0000313" key="18">
    <source>
        <dbReference type="Proteomes" id="UP000194221"/>
    </source>
</evidence>
<name>A0A1Y2PHC9_9FLAO</name>
<protein>
    <recommendedName>
        <fullName evidence="12">Riboflavin biosynthesis protein RibD</fullName>
    </recommendedName>
    <domain>
        <recommendedName>
            <fullName evidence="12">Diaminohydroxyphosphoribosylaminopyrimidine deaminase</fullName>
            <shortName evidence="12">DRAP deaminase</shortName>
            <ecNumber evidence="12">3.5.4.26</ecNumber>
        </recommendedName>
        <alternativeName>
            <fullName evidence="12">Riboflavin-specific deaminase</fullName>
        </alternativeName>
    </domain>
    <domain>
        <recommendedName>
            <fullName evidence="12">5-amino-6-(5-phosphoribosylamino)uracil reductase</fullName>
            <ecNumber evidence="12">1.1.1.193</ecNumber>
        </recommendedName>
        <alternativeName>
            <fullName evidence="12">HTP reductase</fullName>
        </alternativeName>
    </domain>
</protein>
<dbReference type="EMBL" id="LAPZ01000001">
    <property type="protein sequence ID" value="OSY89197.1"/>
    <property type="molecule type" value="Genomic_DNA"/>
</dbReference>
<dbReference type="PANTHER" id="PTHR38011:SF7">
    <property type="entry name" value="2,5-DIAMINO-6-RIBOSYLAMINO-4(3H)-PYRIMIDINONE 5'-PHOSPHATE REDUCTASE"/>
    <property type="match status" value="1"/>
</dbReference>
<dbReference type="InterPro" id="IPR050765">
    <property type="entry name" value="Riboflavin_Biosynth_HTPR"/>
</dbReference>
<feature type="binding site" evidence="14">
    <location>
        <position position="289"/>
    </location>
    <ligand>
        <name>substrate</name>
    </ligand>
</feature>
<keyword evidence="18" id="KW-1185">Reference proteome</keyword>
<gene>
    <name evidence="17" type="ORF">WH52_00650</name>
</gene>
<dbReference type="NCBIfam" id="TIGR00326">
    <property type="entry name" value="eubact_ribD"/>
    <property type="match status" value="1"/>
</dbReference>
<dbReference type="EC" id="1.1.1.193" evidence="12"/>
<dbReference type="RefSeq" id="WP_086028992.1">
    <property type="nucleotide sequence ID" value="NZ_LAPZ01000001.1"/>
</dbReference>
<comment type="caution">
    <text evidence="17">The sequence shown here is derived from an EMBL/GenBank/DDBJ whole genome shotgun (WGS) entry which is preliminary data.</text>
</comment>
<dbReference type="UniPathway" id="UPA00275">
    <property type="reaction ID" value="UER00401"/>
</dbReference>
<dbReference type="Proteomes" id="UP000194221">
    <property type="component" value="Unassembled WGS sequence"/>
</dbReference>
<evidence type="ECO:0000256" key="14">
    <source>
        <dbReference type="PIRSR" id="PIRSR006769-2"/>
    </source>
</evidence>
<dbReference type="CDD" id="cd01284">
    <property type="entry name" value="Riboflavin_deaminase-reductase"/>
    <property type="match status" value="1"/>
</dbReference>
<dbReference type="FunCoup" id="A0A1Y2PHC9">
    <property type="interactions" value="425"/>
</dbReference>
<evidence type="ECO:0000256" key="12">
    <source>
        <dbReference type="PIRNR" id="PIRNR006769"/>
    </source>
</evidence>
<comment type="similarity">
    <text evidence="5 12">In the C-terminal section; belongs to the HTP reductase family.</text>
</comment>
<dbReference type="PIRSF" id="PIRSF006769">
    <property type="entry name" value="RibD"/>
    <property type="match status" value="1"/>
</dbReference>
<feature type="binding site" evidence="14">
    <location>
        <position position="201"/>
    </location>
    <ligand>
        <name>NADP(+)</name>
        <dbReference type="ChEBI" id="CHEBI:58349"/>
    </ligand>
</feature>
<feature type="binding site" evidence="15">
    <location>
        <position position="86"/>
    </location>
    <ligand>
        <name>Zn(2+)</name>
        <dbReference type="ChEBI" id="CHEBI:29105"/>
        <note>catalytic</note>
    </ligand>
</feature>
<evidence type="ECO:0000256" key="5">
    <source>
        <dbReference type="ARBA" id="ARBA00007417"/>
    </source>
</evidence>
<keyword evidence="9 12" id="KW-0521">NADP</keyword>
<dbReference type="Gene3D" id="3.40.430.10">
    <property type="entry name" value="Dihydrofolate Reductase, subunit A"/>
    <property type="match status" value="1"/>
</dbReference>
<dbReference type="EC" id="3.5.4.26" evidence="12"/>
<evidence type="ECO:0000259" key="16">
    <source>
        <dbReference type="PROSITE" id="PS51747"/>
    </source>
</evidence>
<keyword evidence="8 12" id="KW-0862">Zinc</keyword>
<comment type="catalytic activity">
    <reaction evidence="12">
        <text>5-amino-6-(5-phospho-D-ribitylamino)uracil + NADP(+) = 5-amino-6-(5-phospho-D-ribosylamino)uracil + NADPH + H(+)</text>
        <dbReference type="Rhea" id="RHEA:17845"/>
        <dbReference type="ChEBI" id="CHEBI:15378"/>
        <dbReference type="ChEBI" id="CHEBI:57783"/>
        <dbReference type="ChEBI" id="CHEBI:58349"/>
        <dbReference type="ChEBI" id="CHEBI:58421"/>
        <dbReference type="ChEBI" id="CHEBI:58453"/>
        <dbReference type="EC" id="1.1.1.193"/>
    </reaction>
</comment>
<feature type="binding site" evidence="14">
    <location>
        <position position="156"/>
    </location>
    <ligand>
        <name>NADP(+)</name>
        <dbReference type="ChEBI" id="CHEBI:58349"/>
    </ligand>
</feature>
<evidence type="ECO:0000256" key="1">
    <source>
        <dbReference type="ARBA" id="ARBA00002151"/>
    </source>
</evidence>
<evidence type="ECO:0000256" key="6">
    <source>
        <dbReference type="ARBA" id="ARBA00022619"/>
    </source>
</evidence>
<evidence type="ECO:0000256" key="3">
    <source>
        <dbReference type="ARBA" id="ARBA00004910"/>
    </source>
</evidence>
<feature type="binding site" evidence="14">
    <location>
        <position position="205"/>
    </location>
    <ligand>
        <name>NADP(+)</name>
        <dbReference type="ChEBI" id="CHEBI:58349"/>
    </ligand>
</feature>
<keyword evidence="7 12" id="KW-0479">Metal-binding</keyword>
<sequence>MNHEKYIQRCLELAKKGIGTTRPNPSVGAVIVHDNFIIGEGYTSPYGGSHAEVNAINSVENQELLKESTIYVTLEPCSHHGKTPPCADLIVKKQIPNVVIGCVDTNSLVAGKGIERLKKAGCSVTVGVLEDECFKHHKRFFTVQNKKRPYIILKWAETKNGFIAPKIKDEQKPVWISNAYSQQLVHKWRSEEHAILVGTNTVIVDNPSLTVRSWTGNNPIRIVIDRTLRIPQDVNVFNDQAKTIVICEKKGELENRERISFEEIDFSKNIAQQICGVLMKNNIQSVIIEGGQQTLQTFIEENLWDEARIFIGESEFEDGIKAPVFSTALEMIKTTITSEEKIENDILRIYTND</sequence>
<dbReference type="InParanoid" id="A0A1Y2PHC9"/>
<evidence type="ECO:0000256" key="13">
    <source>
        <dbReference type="PIRSR" id="PIRSR006769-1"/>
    </source>
</evidence>
<keyword evidence="10 12" id="KW-0560">Oxidoreductase</keyword>
<evidence type="ECO:0000256" key="8">
    <source>
        <dbReference type="ARBA" id="ARBA00022833"/>
    </source>
</evidence>
<dbReference type="GO" id="GO:0008270">
    <property type="term" value="F:zinc ion binding"/>
    <property type="evidence" value="ECO:0007669"/>
    <property type="project" value="InterPro"/>
</dbReference>
<feature type="binding site" evidence="14">
    <location>
        <position position="209"/>
    </location>
    <ligand>
        <name>substrate</name>
    </ligand>
</feature>
<keyword evidence="12" id="KW-0378">Hydrolase</keyword>
<evidence type="ECO:0000256" key="2">
    <source>
        <dbReference type="ARBA" id="ARBA00004882"/>
    </source>
</evidence>
<evidence type="ECO:0000256" key="4">
    <source>
        <dbReference type="ARBA" id="ARBA00005259"/>
    </source>
</evidence>
<feature type="binding site" evidence="14">
    <location>
        <position position="175"/>
    </location>
    <ligand>
        <name>NADP(+)</name>
        <dbReference type="ChEBI" id="CHEBI:58349"/>
    </ligand>
</feature>
<proteinExistence type="inferred from homology"/>
<dbReference type="InterPro" id="IPR004794">
    <property type="entry name" value="Eubact_RibD"/>
</dbReference>
<dbReference type="SUPFAM" id="SSF53597">
    <property type="entry name" value="Dihydrofolate reductase-like"/>
    <property type="match status" value="1"/>
</dbReference>
<dbReference type="InterPro" id="IPR016192">
    <property type="entry name" value="APOBEC/CMP_deaminase_Zn-bd"/>
</dbReference>